<gene>
    <name evidence="1" type="ORF">MM415A00745_0003</name>
</gene>
<proteinExistence type="predicted"/>
<accession>A0A6M3KF86</accession>
<evidence type="ECO:0000313" key="1">
    <source>
        <dbReference type="EMBL" id="QJA80324.1"/>
    </source>
</evidence>
<organism evidence="1">
    <name type="scientific">viral metagenome</name>
    <dbReference type="NCBI Taxonomy" id="1070528"/>
    <lineage>
        <taxon>unclassified sequences</taxon>
        <taxon>metagenomes</taxon>
        <taxon>organismal metagenomes</taxon>
    </lineage>
</organism>
<protein>
    <submittedName>
        <fullName evidence="1">Uncharacterized protein</fullName>
    </submittedName>
</protein>
<reference evidence="1" key="1">
    <citation type="submission" date="2020-03" db="EMBL/GenBank/DDBJ databases">
        <title>The deep terrestrial virosphere.</title>
        <authorList>
            <person name="Holmfeldt K."/>
            <person name="Nilsson E."/>
            <person name="Simone D."/>
            <person name="Lopez-Fernandez M."/>
            <person name="Wu X."/>
            <person name="de Brujin I."/>
            <person name="Lundin D."/>
            <person name="Andersson A."/>
            <person name="Bertilsson S."/>
            <person name="Dopson M."/>
        </authorList>
    </citation>
    <scope>NUCLEOTIDE SEQUENCE</scope>
    <source>
        <strain evidence="1">MM415A00745</strain>
    </source>
</reference>
<dbReference type="EMBL" id="MT142417">
    <property type="protein sequence ID" value="QJA80324.1"/>
    <property type="molecule type" value="Genomic_DNA"/>
</dbReference>
<name>A0A6M3KF86_9ZZZZ</name>
<dbReference type="AlphaFoldDB" id="A0A6M3KF86"/>
<sequence length="606" mass="66870">MIDDKKDSSLDELLKAIKGRQDNDVVFNRFTEGWIASVQPDLMPEGSLRVCRDLCFNEHGALSVPLEPTEVVGLTSSFYRAFFIAEAGSTTYYYRHVDNDGTDDKLQGSTDGVSWSDVVTLTSNEWEAVSYISCQAEAAANFYTYIACSSATKKILATTASPIGCTKPAAGPTVAVQGVGLTGVYKYVYTYYDSAVGDESEESDESTITLTNQGCRVTINTGGGGSNADQVKIYRTIAGGGSLYLVTTQAKSTATYDDTTADADLGTYLDTNAIGAPPTGATILGNYLGRCWYLGFPAGGSVRTNKLYYSRLLKPGTVSVDSYVLVGNKEIPLTGFKPVFGTAFVFNRDTVYYLEGSTPNDFDAKETGSSVGTEATHSIDANSMGVFFVSRDGVYVHTNAGASRISEQINWVFSSVGDNLTPTIYKPYLNRCKGVIWDDQYWLILWTSSTERITLVYDIGKKIWRIRSVDLYCLFNDRTNDRLLVGVKNDTDDFRVHSLEASTRDIDINLSPYVITRETSFPDLSWLERYRVDAKGTWVLTFLVDDVPVFCTRWDTNFPTTLARKDVNEIRSIVHGASGRRLNIRIGAVDARPLDTRFYGVELLKR</sequence>